<evidence type="ECO:0000256" key="3">
    <source>
        <dbReference type="ARBA" id="ARBA00022737"/>
    </source>
</evidence>
<dbReference type="InterPro" id="IPR036236">
    <property type="entry name" value="Znf_C2H2_sf"/>
</dbReference>
<evidence type="ECO:0000256" key="1">
    <source>
        <dbReference type="ARBA" id="ARBA00004123"/>
    </source>
</evidence>
<keyword evidence="11" id="KW-1185">Reference proteome</keyword>
<name>A0ABQ9FRN7_TEGGR</name>
<keyword evidence="3" id="KW-0677">Repeat</keyword>
<dbReference type="InterPro" id="IPR013087">
    <property type="entry name" value="Znf_C2H2_type"/>
</dbReference>
<feature type="domain" description="C2H2-type" evidence="9">
    <location>
        <begin position="434"/>
        <end position="461"/>
    </location>
</feature>
<feature type="domain" description="C2H2-type" evidence="9">
    <location>
        <begin position="518"/>
        <end position="545"/>
    </location>
</feature>
<keyword evidence="4 7" id="KW-0863">Zinc-finger</keyword>
<feature type="domain" description="C2H2-type" evidence="9">
    <location>
        <begin position="34"/>
        <end position="62"/>
    </location>
</feature>
<sequence length="741" mass="84332">MVMKKKTRKGKRKVERKSRQKSNQELMITDRPSYGCSKCNLKFNREATLRRHVEYVHDKSGEYTNEVDEDEESKTEQTEDEEENLAESEDQTPDYKEPVIKRPRILSPSGDKAADRIFACPVCGNRFKELNVLKTHMLTHSNRRDFPCTFDGCKYAFKTRGSLKRHIRRHTDNDLPRYGKKWSESQQQPYQSNTVVVKQTSDETVAADGTVVQETTSVTQGTTTSEVDTEQATIIQTVQNTSHEETQTDDSNILFLMVSEGDDSTTVIETEQDQFVGQISEVESNMEDKEILSPLQCKLCCIEFTSSDALRIHLRTHLADIPFRCGLCHFVAEKRKDLSNHMISLHQEQLKGSELLTQLPITSWADQTEDKECNSRNAKIAIKQLLDLPTESEDTDANPQGSKQTYNCPVCARSFKGNSYLRLHMKAHTGERPHKCVQCDKSFLTKDTLNKHLSVHSEDRHFKCGECGKLFKRISHVREHIKIHSNERPFPCTICNKSFKTNNAAKVHIRTHTDILPYECYHCNRRFREKGSLLRHVRMHTGERPYTCKHCNQKFAEHGTLNRHLKAKVPCTPQLLLERQAVQSESEDTGYPTVLAEFSSVVTDTQQYITEQNNDEQQTTEYVVVQTDLGDENVQNVEIITDGEVDPAFLEGVQVTDDYVVVTDADENMKILDSRTGETIAMMPLSSIADSDNHIVTMTTDNEIEAVAMAPVEVSDSIQEAMIAASVVEEQGFFLGAVMKK</sequence>
<evidence type="ECO:0000313" key="10">
    <source>
        <dbReference type="EMBL" id="KAJ8318821.1"/>
    </source>
</evidence>
<evidence type="ECO:0000256" key="5">
    <source>
        <dbReference type="ARBA" id="ARBA00022833"/>
    </source>
</evidence>
<protein>
    <recommendedName>
        <fullName evidence="9">C2H2-type domain-containing protein</fullName>
    </recommendedName>
</protein>
<dbReference type="Gene3D" id="3.30.160.60">
    <property type="entry name" value="Classic Zinc Finger"/>
    <property type="match status" value="9"/>
</dbReference>
<feature type="domain" description="C2H2-type" evidence="9">
    <location>
        <begin position="462"/>
        <end position="489"/>
    </location>
</feature>
<feature type="compositionally biased region" description="Basic residues" evidence="8">
    <location>
        <begin position="1"/>
        <end position="20"/>
    </location>
</feature>
<evidence type="ECO:0000256" key="6">
    <source>
        <dbReference type="ARBA" id="ARBA00023242"/>
    </source>
</evidence>
<dbReference type="Pfam" id="PF13894">
    <property type="entry name" value="zf-C2H2_4"/>
    <property type="match status" value="1"/>
</dbReference>
<dbReference type="EMBL" id="JARBDR010000214">
    <property type="protein sequence ID" value="KAJ8318821.1"/>
    <property type="molecule type" value="Genomic_DNA"/>
</dbReference>
<dbReference type="Proteomes" id="UP001217089">
    <property type="component" value="Unassembled WGS sequence"/>
</dbReference>
<feature type="region of interest" description="Disordered" evidence="8">
    <location>
        <begin position="60"/>
        <end position="96"/>
    </location>
</feature>
<evidence type="ECO:0000256" key="7">
    <source>
        <dbReference type="PROSITE-ProRule" id="PRU00042"/>
    </source>
</evidence>
<dbReference type="PANTHER" id="PTHR24394:SF29">
    <property type="entry name" value="MYONEURIN"/>
    <property type="match status" value="1"/>
</dbReference>
<feature type="region of interest" description="Disordered" evidence="8">
    <location>
        <begin position="1"/>
        <end position="31"/>
    </location>
</feature>
<proteinExistence type="predicted"/>
<feature type="domain" description="C2H2-type" evidence="9">
    <location>
        <begin position="146"/>
        <end position="175"/>
    </location>
</feature>
<keyword evidence="5" id="KW-0862">Zinc</keyword>
<feature type="domain" description="C2H2-type" evidence="9">
    <location>
        <begin position="295"/>
        <end position="322"/>
    </location>
</feature>
<feature type="domain" description="C2H2-type" evidence="9">
    <location>
        <begin position="546"/>
        <end position="573"/>
    </location>
</feature>
<reference evidence="10 11" key="1">
    <citation type="submission" date="2022-12" db="EMBL/GenBank/DDBJ databases">
        <title>Chromosome-level genome of Tegillarca granosa.</title>
        <authorList>
            <person name="Kim J."/>
        </authorList>
    </citation>
    <scope>NUCLEOTIDE SEQUENCE [LARGE SCALE GENOMIC DNA]</scope>
    <source>
        <strain evidence="10">Teg-2019</strain>
        <tissue evidence="10">Adductor muscle</tissue>
    </source>
</reference>
<evidence type="ECO:0000313" key="11">
    <source>
        <dbReference type="Proteomes" id="UP001217089"/>
    </source>
</evidence>
<keyword evidence="6" id="KW-0539">Nucleus</keyword>
<accession>A0ABQ9FRN7</accession>
<dbReference type="PROSITE" id="PS00028">
    <property type="entry name" value="ZINC_FINGER_C2H2_1"/>
    <property type="match status" value="9"/>
</dbReference>
<gene>
    <name evidence="10" type="ORF">KUTeg_003912</name>
</gene>
<keyword evidence="2" id="KW-0479">Metal-binding</keyword>
<comment type="caution">
    <text evidence="10">The sequence shown here is derived from an EMBL/GenBank/DDBJ whole genome shotgun (WGS) entry which is preliminary data.</text>
</comment>
<evidence type="ECO:0000256" key="4">
    <source>
        <dbReference type="ARBA" id="ARBA00022771"/>
    </source>
</evidence>
<evidence type="ECO:0000259" key="9">
    <source>
        <dbReference type="PROSITE" id="PS50157"/>
    </source>
</evidence>
<dbReference type="PROSITE" id="PS50157">
    <property type="entry name" value="ZINC_FINGER_C2H2_2"/>
    <property type="match status" value="10"/>
</dbReference>
<dbReference type="Pfam" id="PF00096">
    <property type="entry name" value="zf-C2H2"/>
    <property type="match status" value="4"/>
</dbReference>
<dbReference type="SUPFAM" id="SSF57667">
    <property type="entry name" value="beta-beta-alpha zinc fingers"/>
    <property type="match status" value="5"/>
</dbReference>
<evidence type="ECO:0000256" key="2">
    <source>
        <dbReference type="ARBA" id="ARBA00022723"/>
    </source>
</evidence>
<organism evidence="10 11">
    <name type="scientific">Tegillarca granosa</name>
    <name type="common">Malaysian cockle</name>
    <name type="synonym">Anadara granosa</name>
    <dbReference type="NCBI Taxonomy" id="220873"/>
    <lineage>
        <taxon>Eukaryota</taxon>
        <taxon>Metazoa</taxon>
        <taxon>Spiralia</taxon>
        <taxon>Lophotrochozoa</taxon>
        <taxon>Mollusca</taxon>
        <taxon>Bivalvia</taxon>
        <taxon>Autobranchia</taxon>
        <taxon>Pteriomorphia</taxon>
        <taxon>Arcoida</taxon>
        <taxon>Arcoidea</taxon>
        <taxon>Arcidae</taxon>
        <taxon>Tegillarca</taxon>
    </lineage>
</organism>
<feature type="domain" description="C2H2-type" evidence="9">
    <location>
        <begin position="118"/>
        <end position="145"/>
    </location>
</feature>
<dbReference type="SMART" id="SM00355">
    <property type="entry name" value="ZnF_C2H2"/>
    <property type="match status" value="11"/>
</dbReference>
<feature type="domain" description="C2H2-type" evidence="9">
    <location>
        <begin position="406"/>
        <end position="433"/>
    </location>
</feature>
<dbReference type="PANTHER" id="PTHR24394">
    <property type="entry name" value="ZINC FINGER PROTEIN"/>
    <property type="match status" value="1"/>
</dbReference>
<dbReference type="Pfam" id="PF13912">
    <property type="entry name" value="zf-C2H2_6"/>
    <property type="match status" value="1"/>
</dbReference>
<dbReference type="Pfam" id="PF12874">
    <property type="entry name" value="zf-met"/>
    <property type="match status" value="1"/>
</dbReference>
<comment type="subcellular location">
    <subcellularLocation>
        <location evidence="1">Nucleus</location>
    </subcellularLocation>
</comment>
<feature type="compositionally biased region" description="Acidic residues" evidence="8">
    <location>
        <begin position="65"/>
        <end position="92"/>
    </location>
</feature>
<feature type="domain" description="C2H2-type" evidence="9">
    <location>
        <begin position="490"/>
        <end position="517"/>
    </location>
</feature>
<evidence type="ECO:0000256" key="8">
    <source>
        <dbReference type="SAM" id="MobiDB-lite"/>
    </source>
</evidence>